<reference evidence="3 4" key="1">
    <citation type="submission" date="2020-08" db="EMBL/GenBank/DDBJ databases">
        <title>Sequencing the genomes of 1000 actinobacteria strains.</title>
        <authorList>
            <person name="Klenk H.-P."/>
        </authorList>
    </citation>
    <scope>NUCLEOTIDE SEQUENCE [LARGE SCALE GENOMIC DNA]</scope>
    <source>
        <strain evidence="3 4">DSM 45886</strain>
    </source>
</reference>
<dbReference type="GO" id="GO:0016787">
    <property type="term" value="F:hydrolase activity"/>
    <property type="evidence" value="ECO:0007669"/>
    <property type="project" value="InterPro"/>
</dbReference>
<dbReference type="Gene3D" id="3.20.20.140">
    <property type="entry name" value="Metal-dependent hydrolases"/>
    <property type="match status" value="1"/>
</dbReference>
<keyword evidence="4" id="KW-1185">Reference proteome</keyword>
<comment type="caution">
    <text evidence="3">The sequence shown here is derived from an EMBL/GenBank/DDBJ whole genome shotgun (WGS) entry which is preliminary data.</text>
</comment>
<dbReference type="SUPFAM" id="SSF51556">
    <property type="entry name" value="Metallo-dependent hydrolases"/>
    <property type="match status" value="1"/>
</dbReference>
<dbReference type="Pfam" id="PF04909">
    <property type="entry name" value="Amidohydro_2"/>
    <property type="match status" value="1"/>
</dbReference>
<accession>A0A7W7SK46</accession>
<name>A0A7W7SK46_9ACTN</name>
<dbReference type="RefSeq" id="WP_184531641.1">
    <property type="nucleotide sequence ID" value="NZ_JACHJW010000001.1"/>
</dbReference>
<feature type="domain" description="Amidohydrolase-related" evidence="2">
    <location>
        <begin position="1"/>
        <end position="58"/>
    </location>
</feature>
<dbReference type="EMBL" id="JACHJW010000001">
    <property type="protein sequence ID" value="MBB4956272.1"/>
    <property type="molecule type" value="Genomic_DNA"/>
</dbReference>
<evidence type="ECO:0000313" key="4">
    <source>
        <dbReference type="Proteomes" id="UP000578819"/>
    </source>
</evidence>
<sequence>MKISGLYAVSQPAHAYPHDSAVPFLAVLLDRFGPNRLYWGSDFAPSLDEVSFRQTLDLPTLAGLGWPNPSGPRSSAATCSASSAPGPTRSDG</sequence>
<dbReference type="InterPro" id="IPR032466">
    <property type="entry name" value="Metal_Hydrolase"/>
</dbReference>
<dbReference type="AlphaFoldDB" id="A0A7W7SK46"/>
<dbReference type="Proteomes" id="UP000578819">
    <property type="component" value="Unassembled WGS sequence"/>
</dbReference>
<organism evidence="3 4">
    <name type="scientific">Micromonospora polyrhachis</name>
    <dbReference type="NCBI Taxonomy" id="1282883"/>
    <lineage>
        <taxon>Bacteria</taxon>
        <taxon>Bacillati</taxon>
        <taxon>Actinomycetota</taxon>
        <taxon>Actinomycetes</taxon>
        <taxon>Micromonosporales</taxon>
        <taxon>Micromonosporaceae</taxon>
        <taxon>Micromonospora</taxon>
    </lineage>
</organism>
<proteinExistence type="predicted"/>
<gene>
    <name evidence="3" type="ORF">FHR38_000005</name>
</gene>
<dbReference type="InterPro" id="IPR006680">
    <property type="entry name" value="Amidohydro-rel"/>
</dbReference>
<evidence type="ECO:0000313" key="3">
    <source>
        <dbReference type="EMBL" id="MBB4956272.1"/>
    </source>
</evidence>
<feature type="compositionally biased region" description="Low complexity" evidence="1">
    <location>
        <begin position="74"/>
        <end position="84"/>
    </location>
</feature>
<evidence type="ECO:0000259" key="2">
    <source>
        <dbReference type="Pfam" id="PF04909"/>
    </source>
</evidence>
<evidence type="ECO:0000256" key="1">
    <source>
        <dbReference type="SAM" id="MobiDB-lite"/>
    </source>
</evidence>
<protein>
    <recommendedName>
        <fullName evidence="2">Amidohydrolase-related domain-containing protein</fullName>
    </recommendedName>
</protein>
<feature type="region of interest" description="Disordered" evidence="1">
    <location>
        <begin position="63"/>
        <end position="92"/>
    </location>
</feature>